<proteinExistence type="predicted"/>
<dbReference type="Proteomes" id="UP000076532">
    <property type="component" value="Unassembled WGS sequence"/>
</dbReference>
<dbReference type="AlphaFoldDB" id="A0A166MRZ1"/>
<sequence>LALPSYLLLVRSLRWRRFNAIHREFAARDPESLTTAEAQRVMHTVTMWDMPFLNVKSLAFALFKTYAIPSISKILAGTGELSSSERVSKRYADTEILIATWMNCPVMGNYPLSTTGQNAEDKDFDPRAMIAVARVNFLHSHYPIKNDDHLYTLSLFVFEPPRWAARYGWRPWSVLERTALFIVWREIGARMGIADIPETMGEFEAWSLAYEQEYMVPADTNAFVAQYTTDELLHSVPAFLGLRAAAERVVVCTLEERVRIAMKQPAQPAWLKALTHYLILASGVFQRHLCLPRRFSHQLFSVGADGVPRMHPNEFRARPWYKPAGARWLDRAKVLLGWYDAVPGEQWAAGGYRLEEVVSGPGHEQVMRDAARLQGCPV</sequence>
<name>A0A166MRZ1_9AGAM</name>
<reference evidence="1 2" key="1">
    <citation type="journal article" date="2016" name="Mol. Biol. Evol.">
        <title>Comparative Genomics of Early-Diverging Mushroom-Forming Fungi Provides Insights into the Origins of Lignocellulose Decay Capabilities.</title>
        <authorList>
            <person name="Nagy L.G."/>
            <person name="Riley R."/>
            <person name="Tritt A."/>
            <person name="Adam C."/>
            <person name="Daum C."/>
            <person name="Floudas D."/>
            <person name="Sun H."/>
            <person name="Yadav J.S."/>
            <person name="Pangilinan J."/>
            <person name="Larsson K.H."/>
            <person name="Matsuura K."/>
            <person name="Barry K."/>
            <person name="Labutti K."/>
            <person name="Kuo R."/>
            <person name="Ohm R.A."/>
            <person name="Bhattacharya S.S."/>
            <person name="Shirouzu T."/>
            <person name="Yoshinaga Y."/>
            <person name="Martin F.M."/>
            <person name="Grigoriev I.V."/>
            <person name="Hibbett D.S."/>
        </authorList>
    </citation>
    <scope>NUCLEOTIDE SEQUENCE [LARGE SCALE GENOMIC DNA]</scope>
    <source>
        <strain evidence="1 2">CBS 109695</strain>
    </source>
</reference>
<dbReference type="STRING" id="436010.A0A166MRZ1"/>
<dbReference type="PANTHER" id="PTHR36124">
    <property type="match status" value="1"/>
</dbReference>
<protein>
    <recommendedName>
        <fullName evidence="3">ER-bound oxygenase mpaB/mpaB'/Rubber oxygenase catalytic domain-containing protein</fullName>
    </recommendedName>
</protein>
<feature type="non-terminal residue" evidence="1">
    <location>
        <position position="1"/>
    </location>
</feature>
<dbReference type="InterPro" id="IPR046366">
    <property type="entry name" value="MPAB"/>
</dbReference>
<evidence type="ECO:0000313" key="2">
    <source>
        <dbReference type="Proteomes" id="UP000076532"/>
    </source>
</evidence>
<dbReference type="EMBL" id="KV417527">
    <property type="protein sequence ID" value="KZP24251.1"/>
    <property type="molecule type" value="Genomic_DNA"/>
</dbReference>
<organism evidence="1 2">
    <name type="scientific">Athelia psychrophila</name>
    <dbReference type="NCBI Taxonomy" id="1759441"/>
    <lineage>
        <taxon>Eukaryota</taxon>
        <taxon>Fungi</taxon>
        <taxon>Dikarya</taxon>
        <taxon>Basidiomycota</taxon>
        <taxon>Agaricomycotina</taxon>
        <taxon>Agaricomycetes</taxon>
        <taxon>Agaricomycetidae</taxon>
        <taxon>Atheliales</taxon>
        <taxon>Atheliaceae</taxon>
        <taxon>Athelia</taxon>
    </lineage>
</organism>
<evidence type="ECO:0000313" key="1">
    <source>
        <dbReference type="EMBL" id="KZP24251.1"/>
    </source>
</evidence>
<dbReference type="PANTHER" id="PTHR36124:SF1">
    <property type="entry name" value="ER-BOUND OXYGENASE MPAB_MPAB'_RUBBER OXYGENASE CATALYTIC DOMAIN-CONTAINING PROTEIN"/>
    <property type="match status" value="1"/>
</dbReference>
<dbReference type="GO" id="GO:0016491">
    <property type="term" value="F:oxidoreductase activity"/>
    <property type="evidence" value="ECO:0007669"/>
    <property type="project" value="InterPro"/>
</dbReference>
<keyword evidence="2" id="KW-1185">Reference proteome</keyword>
<evidence type="ECO:0008006" key="3">
    <source>
        <dbReference type="Google" id="ProtNLM"/>
    </source>
</evidence>
<gene>
    <name evidence="1" type="ORF">FIBSPDRAFT_668589</name>
</gene>
<accession>A0A166MRZ1</accession>
<dbReference type="OrthoDB" id="545169at2759"/>
<feature type="non-terminal residue" evidence="1">
    <location>
        <position position="378"/>
    </location>
</feature>